<evidence type="ECO:0000313" key="4">
    <source>
        <dbReference type="Proteomes" id="UP000245946"/>
    </source>
</evidence>
<dbReference type="PANTHER" id="PTHR43544:SF12">
    <property type="entry name" value="NAD(P)-BINDING ROSSMANN-FOLD SUPERFAMILY PROTEIN"/>
    <property type="match status" value="1"/>
</dbReference>
<dbReference type="GO" id="GO:0016491">
    <property type="term" value="F:oxidoreductase activity"/>
    <property type="evidence" value="ECO:0007669"/>
    <property type="project" value="TreeGrafter"/>
</dbReference>
<dbReference type="GeneID" id="37269605"/>
<comment type="similarity">
    <text evidence="1">Belongs to the short-chain dehydrogenases/reductases (SDR) family.</text>
</comment>
<evidence type="ECO:0000256" key="1">
    <source>
        <dbReference type="ARBA" id="ARBA00006484"/>
    </source>
</evidence>
<organism evidence="3 4">
    <name type="scientific">Tilletiopsis washingtonensis</name>
    <dbReference type="NCBI Taxonomy" id="58919"/>
    <lineage>
        <taxon>Eukaryota</taxon>
        <taxon>Fungi</taxon>
        <taxon>Dikarya</taxon>
        <taxon>Basidiomycota</taxon>
        <taxon>Ustilaginomycotina</taxon>
        <taxon>Exobasidiomycetes</taxon>
        <taxon>Entylomatales</taxon>
        <taxon>Entylomatales incertae sedis</taxon>
        <taxon>Tilletiopsis</taxon>
    </lineage>
</organism>
<proteinExistence type="inferred from homology"/>
<sequence>MQSEQRCRSATRSSDGAVRCLKRRSASCVAGCSPCRAADKSESRRRRRPASLLPSHHDKHKHRHKHKHTHLELFYFALDPSHLALRTMSLAVILGSSRGLGLALARAHLATSALDVVCASRTPDAAREAILQGMDDGAARRLTTLAVDVTDERSIEEAAKQCREMGELRSLWNVAGVVSAAHGAWLGDAAHGAWGCRMRAMQCRAHGCAEDVAPAPSAPQMSRLNPLLPPPQLTVEKALQHVEYEEMLRQFKINTFGPLLAYKHFAPLLPRRLPEPKPGTEDAGAAVAPRGLCVLASLSARVGSTGDNRKGGWIALHPGTVRTELSADFTGGPGGKPGRAKPKGEFEADEAAANLLRVVRGLTRDDSGGFRDWAGETVPY</sequence>
<dbReference type="Pfam" id="PF00106">
    <property type="entry name" value="adh_short"/>
    <property type="match status" value="1"/>
</dbReference>
<dbReference type="RefSeq" id="XP_025598934.1">
    <property type="nucleotide sequence ID" value="XM_025742061.1"/>
</dbReference>
<dbReference type="AlphaFoldDB" id="A0A316ZED1"/>
<dbReference type="InterPro" id="IPR002347">
    <property type="entry name" value="SDR_fam"/>
</dbReference>
<name>A0A316ZED1_9BASI</name>
<keyword evidence="4" id="KW-1185">Reference proteome</keyword>
<accession>A0A316ZED1</accession>
<dbReference type="InterPro" id="IPR051468">
    <property type="entry name" value="Fungal_SecMetab_SDRs"/>
</dbReference>
<dbReference type="PANTHER" id="PTHR43544">
    <property type="entry name" value="SHORT-CHAIN DEHYDROGENASE/REDUCTASE"/>
    <property type="match status" value="1"/>
</dbReference>
<evidence type="ECO:0008006" key="5">
    <source>
        <dbReference type="Google" id="ProtNLM"/>
    </source>
</evidence>
<gene>
    <name evidence="3" type="ORF">FA09DRAFT_329170</name>
</gene>
<dbReference type="Gene3D" id="3.40.50.720">
    <property type="entry name" value="NAD(P)-binding Rossmann-like Domain"/>
    <property type="match status" value="1"/>
</dbReference>
<dbReference type="SUPFAM" id="SSF51735">
    <property type="entry name" value="NAD(P)-binding Rossmann-fold domains"/>
    <property type="match status" value="1"/>
</dbReference>
<feature type="region of interest" description="Disordered" evidence="2">
    <location>
        <begin position="39"/>
        <end position="64"/>
    </location>
</feature>
<evidence type="ECO:0000256" key="2">
    <source>
        <dbReference type="SAM" id="MobiDB-lite"/>
    </source>
</evidence>
<dbReference type="Proteomes" id="UP000245946">
    <property type="component" value="Unassembled WGS sequence"/>
</dbReference>
<reference evidence="3 4" key="1">
    <citation type="journal article" date="2018" name="Mol. Biol. Evol.">
        <title>Broad Genomic Sampling Reveals a Smut Pathogenic Ancestry of the Fungal Clade Ustilaginomycotina.</title>
        <authorList>
            <person name="Kijpornyongpan T."/>
            <person name="Mondo S.J."/>
            <person name="Barry K."/>
            <person name="Sandor L."/>
            <person name="Lee J."/>
            <person name="Lipzen A."/>
            <person name="Pangilinan J."/>
            <person name="LaButti K."/>
            <person name="Hainaut M."/>
            <person name="Henrissat B."/>
            <person name="Grigoriev I.V."/>
            <person name="Spatafora J.W."/>
            <person name="Aime M.C."/>
        </authorList>
    </citation>
    <scope>NUCLEOTIDE SEQUENCE [LARGE SCALE GENOMIC DNA]</scope>
    <source>
        <strain evidence="3 4">MCA 4186</strain>
    </source>
</reference>
<dbReference type="InterPro" id="IPR036291">
    <property type="entry name" value="NAD(P)-bd_dom_sf"/>
</dbReference>
<protein>
    <recommendedName>
        <fullName evidence="5">NAD(P)-binding protein</fullName>
    </recommendedName>
</protein>
<dbReference type="GO" id="GO:0005737">
    <property type="term" value="C:cytoplasm"/>
    <property type="evidence" value="ECO:0007669"/>
    <property type="project" value="TreeGrafter"/>
</dbReference>
<evidence type="ECO:0000313" key="3">
    <source>
        <dbReference type="EMBL" id="PWN98655.1"/>
    </source>
</evidence>
<dbReference type="EMBL" id="KZ819290">
    <property type="protein sequence ID" value="PWN98655.1"/>
    <property type="molecule type" value="Genomic_DNA"/>
</dbReference>
<dbReference type="OrthoDB" id="5296at2759"/>